<evidence type="ECO:0000256" key="3">
    <source>
        <dbReference type="PROSITE-ProRule" id="PRU00464"/>
    </source>
</evidence>
<evidence type="ECO:0000256" key="2">
    <source>
        <dbReference type="PIRSR" id="PIRSR601310-3"/>
    </source>
</evidence>
<dbReference type="GO" id="GO:0009117">
    <property type="term" value="P:nucleotide metabolic process"/>
    <property type="evidence" value="ECO:0007669"/>
    <property type="project" value="TreeGrafter"/>
</dbReference>
<dbReference type="PROSITE" id="PS51084">
    <property type="entry name" value="HIT_2"/>
    <property type="match status" value="1"/>
</dbReference>
<dbReference type="KEGG" id="naj:B1756_03380"/>
<sequence length="137" mass="14858">MADECNFCEIAGGERPAHVLYEDEQTIAFLDHQPAVRGHSLIVPKTHEVGVLTAAGETGLAVFETVQTVARALESTLEADGFSVFHTTGPLVGTIDHAHVHLVPRFTDDEVSLSLPRRGLDDDRAATLAEEVREKTD</sequence>
<dbReference type="PANTHER" id="PTHR46648">
    <property type="entry name" value="HIT FAMILY PROTEIN 1"/>
    <property type="match status" value="1"/>
</dbReference>
<dbReference type="Gene3D" id="3.30.428.10">
    <property type="entry name" value="HIT-like"/>
    <property type="match status" value="1"/>
</dbReference>
<feature type="short sequence motif" description="Histidine triad motif" evidence="2 3">
    <location>
        <begin position="97"/>
        <end position="101"/>
    </location>
</feature>
<evidence type="ECO:0000259" key="4">
    <source>
        <dbReference type="PROSITE" id="PS51084"/>
    </source>
</evidence>
<dbReference type="GeneID" id="32893089"/>
<reference evidence="6" key="1">
    <citation type="submission" date="2017-02" db="EMBL/GenBank/DDBJ databases">
        <title>Natronthermophilus aegyptiacus gen. nov.,sp. nov., an aerobic, extremely halophilic alkalithermophilic archaeon isolated from the athalassohaline Wadi An Natrun, Egypt.</title>
        <authorList>
            <person name="Zhao B."/>
        </authorList>
    </citation>
    <scope>NUCLEOTIDE SEQUENCE [LARGE SCALE GENOMIC DNA]</scope>
    <source>
        <strain evidence="6">JW/NM-HA 15</strain>
    </source>
</reference>
<evidence type="ECO:0000313" key="6">
    <source>
        <dbReference type="Proteomes" id="UP000250088"/>
    </source>
</evidence>
<feature type="domain" description="HIT" evidence="4">
    <location>
        <begin position="6"/>
        <end position="112"/>
    </location>
</feature>
<evidence type="ECO:0000313" key="5">
    <source>
        <dbReference type="EMBL" id="ARS88887.1"/>
    </source>
</evidence>
<gene>
    <name evidence="5" type="ORF">B1756_03380</name>
</gene>
<dbReference type="OrthoDB" id="26806at2157"/>
<dbReference type="InterPro" id="IPR036265">
    <property type="entry name" value="HIT-like_sf"/>
</dbReference>
<accession>A0A2Z2HTX8</accession>
<dbReference type="RefSeq" id="WP_086887272.1">
    <property type="nucleotide sequence ID" value="NZ_CP019893.1"/>
</dbReference>
<evidence type="ECO:0000256" key="1">
    <source>
        <dbReference type="PIRSR" id="PIRSR601310-1"/>
    </source>
</evidence>
<dbReference type="PRINTS" id="PR00332">
    <property type="entry name" value="HISTRIAD"/>
</dbReference>
<feature type="active site" description="Tele-AMP-histidine intermediate" evidence="1">
    <location>
        <position position="99"/>
    </location>
</feature>
<name>A0A2Z2HTX8_9EURY</name>
<dbReference type="SUPFAM" id="SSF54197">
    <property type="entry name" value="HIT-like"/>
    <property type="match status" value="1"/>
</dbReference>
<dbReference type="AlphaFoldDB" id="A0A2Z2HTX8"/>
<dbReference type="Pfam" id="PF01230">
    <property type="entry name" value="HIT"/>
    <property type="match status" value="1"/>
</dbReference>
<organism evidence="5 6">
    <name type="scientific">Natrarchaeobaculum aegyptiacum</name>
    <dbReference type="NCBI Taxonomy" id="745377"/>
    <lineage>
        <taxon>Archaea</taxon>
        <taxon>Methanobacteriati</taxon>
        <taxon>Methanobacteriota</taxon>
        <taxon>Stenosarchaea group</taxon>
        <taxon>Halobacteria</taxon>
        <taxon>Halobacteriales</taxon>
        <taxon>Natrialbaceae</taxon>
        <taxon>Natrarchaeobaculum</taxon>
    </lineage>
</organism>
<dbReference type="GO" id="GO:0003824">
    <property type="term" value="F:catalytic activity"/>
    <property type="evidence" value="ECO:0007669"/>
    <property type="project" value="InterPro"/>
</dbReference>
<dbReference type="InterPro" id="IPR001310">
    <property type="entry name" value="Histidine_triad_HIT"/>
</dbReference>
<dbReference type="EMBL" id="CP019893">
    <property type="protein sequence ID" value="ARS88887.1"/>
    <property type="molecule type" value="Genomic_DNA"/>
</dbReference>
<dbReference type="PANTHER" id="PTHR46648:SF1">
    <property type="entry name" value="ADENOSINE 5'-MONOPHOSPHORAMIDASE HNT1"/>
    <property type="match status" value="1"/>
</dbReference>
<proteinExistence type="predicted"/>
<keyword evidence="6" id="KW-1185">Reference proteome</keyword>
<dbReference type="InterPro" id="IPR011146">
    <property type="entry name" value="HIT-like"/>
</dbReference>
<protein>
    <submittedName>
        <fullName evidence="5">HIT family protein</fullName>
    </submittedName>
</protein>
<dbReference type="Proteomes" id="UP000250088">
    <property type="component" value="Chromosome"/>
</dbReference>